<feature type="compositionally biased region" description="Acidic residues" evidence="2">
    <location>
        <begin position="270"/>
        <end position="303"/>
    </location>
</feature>
<feature type="compositionally biased region" description="Basic and acidic residues" evidence="2">
    <location>
        <begin position="34"/>
        <end position="59"/>
    </location>
</feature>
<feature type="compositionally biased region" description="Low complexity" evidence="2">
    <location>
        <begin position="372"/>
        <end position="382"/>
    </location>
</feature>
<keyword evidence="4" id="KW-1185">Reference proteome</keyword>
<feature type="compositionally biased region" description="Acidic residues" evidence="2">
    <location>
        <begin position="467"/>
        <end position="482"/>
    </location>
</feature>
<feature type="compositionally biased region" description="Pro residues" evidence="2">
    <location>
        <begin position="351"/>
        <end position="371"/>
    </location>
</feature>
<feature type="region of interest" description="Disordered" evidence="2">
    <location>
        <begin position="26"/>
        <end position="111"/>
    </location>
</feature>
<dbReference type="EMBL" id="MU001739">
    <property type="protein sequence ID" value="KAF2801073.1"/>
    <property type="molecule type" value="Genomic_DNA"/>
</dbReference>
<evidence type="ECO:0000256" key="1">
    <source>
        <dbReference type="SAM" id="Coils"/>
    </source>
</evidence>
<evidence type="ECO:0000313" key="3">
    <source>
        <dbReference type="EMBL" id="KAF2801073.1"/>
    </source>
</evidence>
<keyword evidence="1" id="KW-0175">Coiled coil</keyword>
<evidence type="ECO:0000256" key="2">
    <source>
        <dbReference type="SAM" id="MobiDB-lite"/>
    </source>
</evidence>
<accession>A0A6A6XXT5</accession>
<feature type="region of interest" description="Disordered" evidence="2">
    <location>
        <begin position="261"/>
        <end position="416"/>
    </location>
</feature>
<feature type="compositionally biased region" description="Polar residues" evidence="2">
    <location>
        <begin position="60"/>
        <end position="81"/>
    </location>
</feature>
<feature type="coiled-coil region" evidence="1">
    <location>
        <begin position="487"/>
        <end position="514"/>
    </location>
</feature>
<protein>
    <submittedName>
        <fullName evidence="3">Uncharacterized protein</fullName>
    </submittedName>
</protein>
<dbReference type="AlphaFoldDB" id="A0A6A6XXT5"/>
<dbReference type="Proteomes" id="UP000799757">
    <property type="component" value="Unassembled WGS sequence"/>
</dbReference>
<evidence type="ECO:0000313" key="4">
    <source>
        <dbReference type="Proteomes" id="UP000799757"/>
    </source>
</evidence>
<feature type="region of interest" description="Disordered" evidence="2">
    <location>
        <begin position="440"/>
        <end position="482"/>
    </location>
</feature>
<feature type="compositionally biased region" description="Polar residues" evidence="2">
    <location>
        <begin position="304"/>
        <end position="316"/>
    </location>
</feature>
<gene>
    <name evidence="3" type="ORF">K505DRAFT_43547</name>
</gene>
<reference evidence="3" key="1">
    <citation type="journal article" date="2020" name="Stud. Mycol.">
        <title>101 Dothideomycetes genomes: a test case for predicting lifestyles and emergence of pathogens.</title>
        <authorList>
            <person name="Haridas S."/>
            <person name="Albert R."/>
            <person name="Binder M."/>
            <person name="Bloem J."/>
            <person name="Labutti K."/>
            <person name="Salamov A."/>
            <person name="Andreopoulos B."/>
            <person name="Baker S."/>
            <person name="Barry K."/>
            <person name="Bills G."/>
            <person name="Bluhm B."/>
            <person name="Cannon C."/>
            <person name="Castanera R."/>
            <person name="Culley D."/>
            <person name="Daum C."/>
            <person name="Ezra D."/>
            <person name="Gonzalez J."/>
            <person name="Henrissat B."/>
            <person name="Kuo A."/>
            <person name="Liang C."/>
            <person name="Lipzen A."/>
            <person name="Lutzoni F."/>
            <person name="Magnuson J."/>
            <person name="Mondo S."/>
            <person name="Nolan M."/>
            <person name="Ohm R."/>
            <person name="Pangilinan J."/>
            <person name="Park H.-J."/>
            <person name="Ramirez L."/>
            <person name="Alfaro M."/>
            <person name="Sun H."/>
            <person name="Tritt A."/>
            <person name="Yoshinaga Y."/>
            <person name="Zwiers L.-H."/>
            <person name="Turgeon B."/>
            <person name="Goodwin S."/>
            <person name="Spatafora J."/>
            <person name="Crous P."/>
            <person name="Grigoriev I."/>
        </authorList>
    </citation>
    <scope>NUCLEOTIDE SEQUENCE</scope>
    <source>
        <strain evidence="3">CBS 109.77</strain>
    </source>
</reference>
<organism evidence="3 4">
    <name type="scientific">Melanomma pulvis-pyrius CBS 109.77</name>
    <dbReference type="NCBI Taxonomy" id="1314802"/>
    <lineage>
        <taxon>Eukaryota</taxon>
        <taxon>Fungi</taxon>
        <taxon>Dikarya</taxon>
        <taxon>Ascomycota</taxon>
        <taxon>Pezizomycotina</taxon>
        <taxon>Dothideomycetes</taxon>
        <taxon>Pleosporomycetidae</taxon>
        <taxon>Pleosporales</taxon>
        <taxon>Melanommataceae</taxon>
        <taxon>Melanomma</taxon>
    </lineage>
</organism>
<sequence>MGDGTSPPLLEYPSVIVDSIDIKDVAPAAPPVETHAREDREDSKESVIIDDHRSPRDSTRQPMRQQPTRKFAQQSIEQSIQRPVPQNVVPPSASPERIRKKPGPKPWATKPLTKNDMAAKKELIAEIEKYWGKGFIKAFIPKCHRPLVKRGKGGKRSAFRQSENDPKKWMPSVLKAVLMIAKKTDDKQWLKEQMRDVVTYRIKHTGNRKPQLVTTDFDVIEDVFDSGWTVAQSFAIRYKHLLMNRAGDIETDADIAHIFGEVNRGSEDGSGGEDGDDDEDDGEEEYGEDGDMREEPSGDETEQELSNGYFQTSGYIQSPQYPLPPPPQQGYGQPHPKTGRQNRQQVRGNERPPPPPAFAPPPRPRPNPRPSQTPQQFTPSPSYAASEDPPYSFGGNKRRPRSPALYSLGENKRGRSNILTIPSHQASRLHVQPNATQYSLTQPASYPGTHKIKTEPGLEKSGFSYESFDEPENYLGPPDDEQEEHDILKLEWEAAEAEANRARLKLRFAESQRRKKM</sequence>
<proteinExistence type="predicted"/>
<name>A0A6A6XXT5_9PLEO</name>
<dbReference type="OrthoDB" id="3800150at2759"/>